<name>A0A0G0AW25_9BACT</name>
<dbReference type="InterPro" id="IPR001322">
    <property type="entry name" value="Lamin_tail_dom"/>
</dbReference>
<sequence length="220" mass="24924">MFNIIILLLVLIFSKNTYASLKINEVYPAPIPGEYEWVEIYNDENTIIDLSQYSLYDLTNKKIKFTNTILQPLSFEIATSSGVLNNDGDTLSLKNNLGEIIEIATYSASFDSTKTYAKCPDFNGNWFILNLSTKNDSNETACQSLTPIPTLTITPTLTIVPTEGTENPSPTESLSYNNIYISEAMINPLIGEKEWVEIYNDNDFSLMIWKIPDLPQRYFL</sequence>
<accession>A0A0G0AW25</accession>
<evidence type="ECO:0000313" key="2">
    <source>
        <dbReference type="EMBL" id="KKP61433.1"/>
    </source>
</evidence>
<dbReference type="AlphaFoldDB" id="A0A0G0AW25"/>
<dbReference type="SUPFAM" id="SSF74853">
    <property type="entry name" value="Lamin A/C globular tail domain"/>
    <property type="match status" value="1"/>
</dbReference>
<gene>
    <name evidence="2" type="ORF">UR56_C0013G0013</name>
</gene>
<feature type="domain" description="LTD" evidence="1">
    <location>
        <begin position="17"/>
        <end position="106"/>
    </location>
</feature>
<comment type="caution">
    <text evidence="2">The sequence shown here is derived from an EMBL/GenBank/DDBJ whole genome shotgun (WGS) entry which is preliminary data.</text>
</comment>
<dbReference type="Pfam" id="PF00932">
    <property type="entry name" value="LTD"/>
    <property type="match status" value="1"/>
</dbReference>
<organism evidence="2 3">
    <name type="scientific">Candidatus Roizmanbacteria bacterium GW2011_GWC2_34_23</name>
    <dbReference type="NCBI Taxonomy" id="1618484"/>
    <lineage>
        <taxon>Bacteria</taxon>
        <taxon>Candidatus Roizmaniibacteriota</taxon>
    </lineage>
</organism>
<reference evidence="2 3" key="1">
    <citation type="journal article" date="2015" name="Nature">
        <title>rRNA introns, odd ribosomes, and small enigmatic genomes across a large radiation of phyla.</title>
        <authorList>
            <person name="Brown C.T."/>
            <person name="Hug L.A."/>
            <person name="Thomas B.C."/>
            <person name="Sharon I."/>
            <person name="Castelle C.J."/>
            <person name="Singh A."/>
            <person name="Wilkins M.J."/>
            <person name="Williams K.H."/>
            <person name="Banfield J.F."/>
        </authorList>
    </citation>
    <scope>NUCLEOTIDE SEQUENCE [LARGE SCALE GENOMIC DNA]</scope>
</reference>
<evidence type="ECO:0000259" key="1">
    <source>
        <dbReference type="Pfam" id="PF00932"/>
    </source>
</evidence>
<dbReference type="Proteomes" id="UP000034004">
    <property type="component" value="Unassembled WGS sequence"/>
</dbReference>
<dbReference type="EMBL" id="LBPR01000013">
    <property type="protein sequence ID" value="KKP61433.1"/>
    <property type="molecule type" value="Genomic_DNA"/>
</dbReference>
<evidence type="ECO:0000313" key="3">
    <source>
        <dbReference type="Proteomes" id="UP000034004"/>
    </source>
</evidence>
<dbReference type="STRING" id="1618484.UR56_C0013G0013"/>
<proteinExistence type="predicted"/>
<protein>
    <recommendedName>
        <fullName evidence="1">LTD domain-containing protein</fullName>
    </recommendedName>
</protein>
<dbReference type="InterPro" id="IPR036415">
    <property type="entry name" value="Lamin_tail_dom_sf"/>
</dbReference>